<dbReference type="GeneID" id="43162840"/>
<reference evidence="2 3" key="1">
    <citation type="submission" date="2023-11" db="EMBL/GenBank/DDBJ databases">
        <title>MicrobeMod: A computational toolkit for identifying prokaryotic methylation and restriction-modification with nanopore sequencing.</title>
        <authorList>
            <person name="Crits-Christoph A."/>
            <person name="Kang S.C."/>
            <person name="Lee H."/>
            <person name="Ostrov N."/>
        </authorList>
    </citation>
    <scope>NUCLEOTIDE SEQUENCE [LARGE SCALE GENOMIC DNA]</scope>
    <source>
        <strain evidence="2 3">ATCC 25935</strain>
    </source>
</reference>
<keyword evidence="1" id="KW-0812">Transmembrane</keyword>
<organism evidence="2 3">
    <name type="scientific">Duganella zoogloeoides</name>
    <dbReference type="NCBI Taxonomy" id="75659"/>
    <lineage>
        <taxon>Bacteria</taxon>
        <taxon>Pseudomonadati</taxon>
        <taxon>Pseudomonadota</taxon>
        <taxon>Betaproteobacteria</taxon>
        <taxon>Burkholderiales</taxon>
        <taxon>Oxalobacteraceae</taxon>
        <taxon>Telluria group</taxon>
        <taxon>Duganella</taxon>
    </lineage>
</organism>
<evidence type="ECO:0000256" key="1">
    <source>
        <dbReference type="SAM" id="Phobius"/>
    </source>
</evidence>
<dbReference type="RefSeq" id="WP_019921044.1">
    <property type="nucleotide sequence ID" value="NZ_CP140152.1"/>
</dbReference>
<protein>
    <submittedName>
        <fullName evidence="2">Uncharacterized protein</fullName>
    </submittedName>
</protein>
<evidence type="ECO:0000313" key="2">
    <source>
        <dbReference type="EMBL" id="WQH07032.1"/>
    </source>
</evidence>
<keyword evidence="1" id="KW-0472">Membrane</keyword>
<feature type="transmembrane region" description="Helical" evidence="1">
    <location>
        <begin position="128"/>
        <end position="145"/>
    </location>
</feature>
<dbReference type="EMBL" id="CP140152">
    <property type="protein sequence ID" value="WQH07032.1"/>
    <property type="molecule type" value="Genomic_DNA"/>
</dbReference>
<feature type="transmembrane region" description="Helical" evidence="1">
    <location>
        <begin position="20"/>
        <end position="40"/>
    </location>
</feature>
<keyword evidence="3" id="KW-1185">Reference proteome</keyword>
<accession>A0ABZ0Y4Q5</accession>
<proteinExistence type="predicted"/>
<keyword evidence="1" id="KW-1133">Transmembrane helix</keyword>
<sequence length="153" mass="16795">MREHLLTPSLSATTRPVTLYSVQSSFLVAFLGGPVSILLYSSLNSWRLRRTGDIPVIVLGAGAVVSLVYALLFQPMLFAGLVELLGNDTFRALRTVLSLAICGVFYGLHQKQHRSAAFFHDKPPSPWIPAIICIVIGYVSFFRLFDVIKGIAS</sequence>
<feature type="transmembrane region" description="Helical" evidence="1">
    <location>
        <begin position="52"/>
        <end position="72"/>
    </location>
</feature>
<gene>
    <name evidence="2" type="ORF">SR858_12080</name>
</gene>
<name>A0ABZ0Y4Q5_9BURK</name>
<dbReference type="Proteomes" id="UP001326110">
    <property type="component" value="Chromosome"/>
</dbReference>
<evidence type="ECO:0000313" key="3">
    <source>
        <dbReference type="Proteomes" id="UP001326110"/>
    </source>
</evidence>